<accession>T1ELG4</accession>
<feature type="transmembrane region" description="Helical" evidence="1">
    <location>
        <begin position="266"/>
        <end position="291"/>
    </location>
</feature>
<keyword evidence="1" id="KW-1133">Transmembrane helix</keyword>
<dbReference type="EMBL" id="AMQM01005238">
    <property type="status" value="NOT_ANNOTATED_CDS"/>
    <property type="molecule type" value="Genomic_DNA"/>
</dbReference>
<dbReference type="InterPro" id="IPR001466">
    <property type="entry name" value="Beta-lactam-related"/>
</dbReference>
<reference evidence="3 5" key="2">
    <citation type="journal article" date="2013" name="Nature">
        <title>Insights into bilaterian evolution from three spiralian genomes.</title>
        <authorList>
            <person name="Simakov O."/>
            <person name="Marletaz F."/>
            <person name="Cho S.J."/>
            <person name="Edsinger-Gonzales E."/>
            <person name="Havlak P."/>
            <person name="Hellsten U."/>
            <person name="Kuo D.H."/>
            <person name="Larsson T."/>
            <person name="Lv J."/>
            <person name="Arendt D."/>
            <person name="Savage R."/>
            <person name="Osoegawa K."/>
            <person name="de Jong P."/>
            <person name="Grimwood J."/>
            <person name="Chapman J.A."/>
            <person name="Shapiro H."/>
            <person name="Aerts A."/>
            <person name="Otillar R.P."/>
            <person name="Terry A.Y."/>
            <person name="Boore J.L."/>
            <person name="Grigoriev I.V."/>
            <person name="Lindberg D.R."/>
            <person name="Seaver E.C."/>
            <person name="Weisblat D.A."/>
            <person name="Putnam N.H."/>
            <person name="Rokhsar D.S."/>
        </authorList>
    </citation>
    <scope>NUCLEOTIDE SEQUENCE</scope>
</reference>
<proteinExistence type="predicted"/>
<evidence type="ECO:0000313" key="5">
    <source>
        <dbReference type="Proteomes" id="UP000015101"/>
    </source>
</evidence>
<dbReference type="EnsemblMetazoa" id="HelroT154931">
    <property type="protein sequence ID" value="HelroP154931"/>
    <property type="gene ID" value="HelroG154931"/>
</dbReference>
<keyword evidence="5" id="KW-1185">Reference proteome</keyword>
<dbReference type="Proteomes" id="UP000015101">
    <property type="component" value="Unassembled WGS sequence"/>
</dbReference>
<dbReference type="AlphaFoldDB" id="T1ELG4"/>
<feature type="transmembrane region" description="Helical" evidence="1">
    <location>
        <begin position="22"/>
        <end position="39"/>
    </location>
</feature>
<dbReference type="STRING" id="6412.T1ELG4"/>
<dbReference type="HOGENOM" id="CLU_035614_1_0_1"/>
<dbReference type="CTD" id="20197414"/>
<sequence>MEAFVAYCHDLDLLSSPKDKCLIATTATISALCGSFFLWKKLKNNKKLDIHMDGVVSPGFEKVADAFRKNLETGWEKGGNFSAYYNGNLVVDLWGGFADEESLKLRREDSTSLAFSATKGVVAICMAHLVERGYLDYKKTVATYWSEFAQNGKENITVEMLLSHQVDGLYFISGGFDFSMIMDDNEKLERLLAEQKPMWKPGTKHGYHAMTFGLYCDQLVRRVDPKRRTLWEYYEEEIAIPFDIEFTMQEKLENFYKACRHGRANFGWGFTLFRTLPVMLGYCFTLLWYYIQNGKIYMRNLFGNVRDLDYKRFNDPYIRNIPCGSSSGVGTARGLAKLYGILANQGLLPDSSNDLLTFSKDQLSDVEIAENFVVNLHRPQDGSSGKILLKPETINLLSEQLTEERDHVIVAKLPFGRGMMVDFNYRNKKRLVFGHMGAGCQVGLCDPKLKIGWAYLTNYANPFYGLDNVEMRYDPLEKALYECVENIKDYKIM</sequence>
<dbReference type="Gene3D" id="3.40.710.10">
    <property type="entry name" value="DD-peptidase/beta-lactamase superfamily"/>
    <property type="match status" value="1"/>
</dbReference>
<dbReference type="EMBL" id="KB096864">
    <property type="protein sequence ID" value="ESO00886.1"/>
    <property type="molecule type" value="Genomic_DNA"/>
</dbReference>
<dbReference type="PANTHER" id="PTHR43319:SF3">
    <property type="entry name" value="BETA-LACTAMASE-RELATED DOMAIN-CONTAINING PROTEIN"/>
    <property type="match status" value="1"/>
</dbReference>
<feature type="domain" description="Beta-lactamase-related" evidence="2">
    <location>
        <begin position="67"/>
        <end position="462"/>
    </location>
</feature>
<evidence type="ECO:0000313" key="3">
    <source>
        <dbReference type="EMBL" id="ESO00886.1"/>
    </source>
</evidence>
<name>T1ELG4_HELRO</name>
<dbReference type="PANTHER" id="PTHR43319">
    <property type="entry name" value="BETA-LACTAMASE-RELATED"/>
    <property type="match status" value="1"/>
</dbReference>
<organism evidence="4 5">
    <name type="scientific">Helobdella robusta</name>
    <name type="common">Californian leech</name>
    <dbReference type="NCBI Taxonomy" id="6412"/>
    <lineage>
        <taxon>Eukaryota</taxon>
        <taxon>Metazoa</taxon>
        <taxon>Spiralia</taxon>
        <taxon>Lophotrochozoa</taxon>
        <taxon>Annelida</taxon>
        <taxon>Clitellata</taxon>
        <taxon>Hirudinea</taxon>
        <taxon>Rhynchobdellida</taxon>
        <taxon>Glossiphoniidae</taxon>
        <taxon>Helobdella</taxon>
    </lineage>
</organism>
<gene>
    <name evidence="4" type="primary">20197414</name>
    <name evidence="3" type="ORF">HELRODRAFT_154931</name>
</gene>
<evidence type="ECO:0000313" key="4">
    <source>
        <dbReference type="EnsemblMetazoa" id="HelroP154931"/>
    </source>
</evidence>
<keyword evidence="1" id="KW-0472">Membrane</keyword>
<evidence type="ECO:0000256" key="1">
    <source>
        <dbReference type="SAM" id="Phobius"/>
    </source>
</evidence>
<evidence type="ECO:0000259" key="2">
    <source>
        <dbReference type="Pfam" id="PF00144"/>
    </source>
</evidence>
<dbReference type="Pfam" id="PF00144">
    <property type="entry name" value="Beta-lactamase"/>
    <property type="match status" value="1"/>
</dbReference>
<dbReference type="OrthoDB" id="5946976at2759"/>
<dbReference type="RefSeq" id="XP_009021057.1">
    <property type="nucleotide sequence ID" value="XM_009022809.1"/>
</dbReference>
<dbReference type="eggNOG" id="ENOG502RZX2">
    <property type="taxonomic scope" value="Eukaryota"/>
</dbReference>
<reference evidence="5" key="1">
    <citation type="submission" date="2012-12" db="EMBL/GenBank/DDBJ databases">
        <authorList>
            <person name="Hellsten U."/>
            <person name="Grimwood J."/>
            <person name="Chapman J.A."/>
            <person name="Shapiro H."/>
            <person name="Aerts A."/>
            <person name="Otillar R.P."/>
            <person name="Terry A.Y."/>
            <person name="Boore J.L."/>
            <person name="Simakov O."/>
            <person name="Marletaz F."/>
            <person name="Cho S.-J."/>
            <person name="Edsinger-Gonzales E."/>
            <person name="Havlak P."/>
            <person name="Kuo D.-H."/>
            <person name="Larsson T."/>
            <person name="Lv J."/>
            <person name="Arendt D."/>
            <person name="Savage R."/>
            <person name="Osoegawa K."/>
            <person name="de Jong P."/>
            <person name="Lindberg D.R."/>
            <person name="Seaver E.C."/>
            <person name="Weisblat D.A."/>
            <person name="Putnam N.H."/>
            <person name="Grigoriev I.V."/>
            <person name="Rokhsar D.S."/>
        </authorList>
    </citation>
    <scope>NUCLEOTIDE SEQUENCE</scope>
</reference>
<dbReference type="OMA" id="NNPDYHR"/>
<reference evidence="4" key="3">
    <citation type="submission" date="2015-06" db="UniProtKB">
        <authorList>
            <consortium name="EnsemblMetazoa"/>
        </authorList>
    </citation>
    <scope>IDENTIFICATION</scope>
</reference>
<dbReference type="SUPFAM" id="SSF56601">
    <property type="entry name" value="beta-lactamase/transpeptidase-like"/>
    <property type="match status" value="1"/>
</dbReference>
<dbReference type="InterPro" id="IPR052907">
    <property type="entry name" value="Beta-lactamase/esterase"/>
</dbReference>
<keyword evidence="1" id="KW-0812">Transmembrane</keyword>
<dbReference type="KEGG" id="hro:HELRODRAFT_154931"/>
<dbReference type="GeneID" id="20197414"/>
<dbReference type="InterPro" id="IPR012338">
    <property type="entry name" value="Beta-lactam/transpept-like"/>
</dbReference>
<protein>
    <recommendedName>
        <fullName evidence="2">Beta-lactamase-related domain-containing protein</fullName>
    </recommendedName>
</protein>
<dbReference type="InParanoid" id="T1ELG4"/>